<dbReference type="RefSeq" id="WP_055035999.1">
    <property type="nucleotide sequence ID" value="NZ_AP014854.2"/>
</dbReference>
<proteinExistence type="predicted"/>
<dbReference type="OrthoDB" id="8479653at2"/>
<gene>
    <name evidence="1" type="ORF">BV133_1198</name>
    <name evidence="2" type="ORF">BVIRIDIS_29030</name>
</gene>
<protein>
    <submittedName>
        <fullName evidence="2">Uncharacterized protein</fullName>
    </submittedName>
</protein>
<dbReference type="EMBL" id="AP014854">
    <property type="protein sequence ID" value="BAR98791.1"/>
    <property type="molecule type" value="Genomic_DNA"/>
</dbReference>
<reference evidence="1" key="1">
    <citation type="journal article" date="2015" name="Genome Announc.">
        <title>Complete Genome Sequence of the Bacteriochlorophyll b-Producing Photosynthetic Bacterium Blastochloris viridis.</title>
        <authorList>
            <person name="Tsukatani Y."/>
            <person name="Hirose Y."/>
            <person name="Harada J."/>
            <person name="Misawa N."/>
            <person name="Mori K."/>
            <person name="Inoue K."/>
            <person name="Tamiaki H."/>
        </authorList>
    </citation>
    <scope>NUCLEOTIDE SEQUENCE [LARGE SCALE GENOMIC DNA]</scope>
    <source>
        <strain evidence="1">DSM 133</strain>
    </source>
</reference>
<dbReference type="KEGG" id="bvr:BVIR_137"/>
<evidence type="ECO:0000313" key="1">
    <source>
        <dbReference type="EMBL" id="BAR98791.1"/>
    </source>
</evidence>
<evidence type="ECO:0000313" key="2">
    <source>
        <dbReference type="EMBL" id="CUU43875.1"/>
    </source>
</evidence>
<reference evidence="2" key="2">
    <citation type="submission" date="2015-11" db="EMBL/GenBank/DDBJ databases">
        <authorList>
            <person name="Zhang Y."/>
            <person name="Guo Z."/>
        </authorList>
    </citation>
    <scope>NUCLEOTIDE SEQUENCE</scope>
    <source>
        <strain evidence="2">1</strain>
    </source>
</reference>
<accession>A0A0H5BEL0</accession>
<sequence length="98" mass="10340">MTSFFERLARGLEAAQSSMGSEELARTHGFELTHSASCPVAVVRRRKANGEIVVDIAIGDAKATMTAAEFDRFAEELAAFRPVVQGAATAATRDAAGP</sequence>
<dbReference type="AlphaFoldDB" id="A0A0H5BEL0"/>
<dbReference type="Proteomes" id="UP000065734">
    <property type="component" value="Chromosome I"/>
</dbReference>
<evidence type="ECO:0000313" key="3">
    <source>
        <dbReference type="Proteomes" id="UP000065734"/>
    </source>
</evidence>
<organism evidence="2 3">
    <name type="scientific">Blastochloris viridis</name>
    <name type="common">Rhodopseudomonas viridis</name>
    <dbReference type="NCBI Taxonomy" id="1079"/>
    <lineage>
        <taxon>Bacteria</taxon>
        <taxon>Pseudomonadati</taxon>
        <taxon>Pseudomonadota</taxon>
        <taxon>Alphaproteobacteria</taxon>
        <taxon>Hyphomicrobiales</taxon>
        <taxon>Blastochloridaceae</taxon>
        <taxon>Blastochloris</taxon>
    </lineage>
</organism>
<dbReference type="EMBL" id="LN907867">
    <property type="protein sequence ID" value="CUU43875.1"/>
    <property type="molecule type" value="Genomic_DNA"/>
</dbReference>
<keyword evidence="3" id="KW-1185">Reference proteome</keyword>
<name>A0A0H5BEL0_BLAVI</name>
<reference evidence="3" key="3">
    <citation type="journal article" date="2016" name="Genome Announc.">
        <title>Revised genome sequence of the purple photosynthetic bacterium Blastochloris viridis.</title>
        <authorList>
            <person name="Liu L.N."/>
            <person name="Faulkner M."/>
            <person name="Liu X."/>
            <person name="Huang F."/>
            <person name="Darby A.C."/>
            <person name="Hall N."/>
        </authorList>
    </citation>
    <scope>NUCLEOTIDE SEQUENCE [LARGE SCALE GENOMIC DNA]</scope>
    <source>
        <strain evidence="3">ATCC 19567 / DSM 133 / F</strain>
    </source>
</reference>
<dbReference type="STRING" id="1079.BVIR_137"/>